<keyword evidence="3" id="KW-1185">Reference proteome</keyword>
<accession>A0A8H7AN89</accession>
<organism evidence="2 3">
    <name type="scientific">Endocarpon pusillum</name>
    <dbReference type="NCBI Taxonomy" id="364733"/>
    <lineage>
        <taxon>Eukaryota</taxon>
        <taxon>Fungi</taxon>
        <taxon>Dikarya</taxon>
        <taxon>Ascomycota</taxon>
        <taxon>Pezizomycotina</taxon>
        <taxon>Eurotiomycetes</taxon>
        <taxon>Chaetothyriomycetidae</taxon>
        <taxon>Verrucariales</taxon>
        <taxon>Verrucariaceae</taxon>
        <taxon>Endocarpon</taxon>
    </lineage>
</organism>
<proteinExistence type="predicted"/>
<evidence type="ECO:0000313" key="2">
    <source>
        <dbReference type="EMBL" id="KAF7512208.1"/>
    </source>
</evidence>
<dbReference type="EMBL" id="JAACFV010000014">
    <property type="protein sequence ID" value="KAF7512208.1"/>
    <property type="molecule type" value="Genomic_DNA"/>
</dbReference>
<reference evidence="2" key="1">
    <citation type="submission" date="2020-02" db="EMBL/GenBank/DDBJ databases">
        <authorList>
            <person name="Palmer J.M."/>
        </authorList>
    </citation>
    <scope>NUCLEOTIDE SEQUENCE</scope>
    <source>
        <strain evidence="2">EPUS1.4</strain>
        <tissue evidence="2">Thallus</tissue>
    </source>
</reference>
<gene>
    <name evidence="2" type="ORF">GJ744_002370</name>
</gene>
<protein>
    <submittedName>
        <fullName evidence="2">Uncharacterized protein</fullName>
    </submittedName>
</protein>
<sequence>MANQPHSRPPQPPQQPIDLNPRVPALPTPPSTPQTKKPSQRSKAYDQDEMVRRELASLPEKRIPKRRRLFGEQGDAAAPPLKRAKTQGKGKGETKSSTRQSNTIPAQQRSPPAKRRRNDNVTEQTGRKSVVESGQPHSRAEGASGLQGLQDALEKAGLDDRAIAERTEQGSEVEYDRTLISELMEQRGQFIARWRTSATRCWR</sequence>
<evidence type="ECO:0000313" key="3">
    <source>
        <dbReference type="Proteomes" id="UP000606974"/>
    </source>
</evidence>
<feature type="compositionally biased region" description="Basic and acidic residues" evidence="1">
    <location>
        <begin position="43"/>
        <end position="62"/>
    </location>
</feature>
<dbReference type="AlphaFoldDB" id="A0A8H7AN89"/>
<evidence type="ECO:0000256" key="1">
    <source>
        <dbReference type="SAM" id="MobiDB-lite"/>
    </source>
</evidence>
<comment type="caution">
    <text evidence="2">The sequence shown here is derived from an EMBL/GenBank/DDBJ whole genome shotgun (WGS) entry which is preliminary data.</text>
</comment>
<dbReference type="OrthoDB" id="10400930at2759"/>
<feature type="compositionally biased region" description="Polar residues" evidence="1">
    <location>
        <begin position="97"/>
        <end position="110"/>
    </location>
</feature>
<dbReference type="Proteomes" id="UP000606974">
    <property type="component" value="Unassembled WGS sequence"/>
</dbReference>
<feature type="region of interest" description="Disordered" evidence="1">
    <location>
        <begin position="1"/>
        <end position="153"/>
    </location>
</feature>
<name>A0A8H7AN89_9EURO</name>